<accession>A0A317EWI3</accession>
<dbReference type="EMBL" id="QGNY01000005">
    <property type="protein sequence ID" value="PWS30905.1"/>
    <property type="molecule type" value="Genomic_DNA"/>
</dbReference>
<proteinExistence type="predicted"/>
<dbReference type="Proteomes" id="UP000245391">
    <property type="component" value="Unassembled WGS sequence"/>
</dbReference>
<dbReference type="PROSITE" id="PS51257">
    <property type="entry name" value="PROKAR_LIPOPROTEIN"/>
    <property type="match status" value="1"/>
</dbReference>
<keyword evidence="2" id="KW-1185">Reference proteome</keyword>
<evidence type="ECO:0000313" key="2">
    <source>
        <dbReference type="Proteomes" id="UP000245391"/>
    </source>
</evidence>
<gene>
    <name evidence="1" type="ORF">DF947_14975</name>
</gene>
<dbReference type="RefSeq" id="WP_109930855.1">
    <property type="nucleotide sequence ID" value="NZ_QGNY01000005.1"/>
</dbReference>
<dbReference type="AlphaFoldDB" id="A0A317EWI3"/>
<protein>
    <submittedName>
        <fullName evidence="1">Uncharacterized protein</fullName>
    </submittedName>
</protein>
<sequence>MEQIKTKLFSLALILVSLFLSCKKEIIKVDDIKKPDTADLVLEDKYMLVKEGLDLAQFQMGNSFVFDDKPFFDYNPYNNNNTPHQVR</sequence>
<comment type="caution">
    <text evidence="1">The sequence shown here is derived from an EMBL/GenBank/DDBJ whole genome shotgun (WGS) entry which is preliminary data.</text>
</comment>
<organism evidence="1 2">
    <name type="scientific">Pedobacter paludis</name>
    <dbReference type="NCBI Taxonomy" id="2203212"/>
    <lineage>
        <taxon>Bacteria</taxon>
        <taxon>Pseudomonadati</taxon>
        <taxon>Bacteroidota</taxon>
        <taxon>Sphingobacteriia</taxon>
        <taxon>Sphingobacteriales</taxon>
        <taxon>Sphingobacteriaceae</taxon>
        <taxon>Pedobacter</taxon>
    </lineage>
</organism>
<reference evidence="2" key="1">
    <citation type="submission" date="2018-05" db="EMBL/GenBank/DDBJ databases">
        <title>Pedobacter paludis sp. nov., isolated from wetland soil.</title>
        <authorList>
            <person name="Zhang Y."/>
        </authorList>
    </citation>
    <scope>NUCLEOTIDE SEQUENCE [LARGE SCALE GENOMIC DNA]</scope>
    <source>
        <strain evidence="2">R-8</strain>
    </source>
</reference>
<evidence type="ECO:0000313" key="1">
    <source>
        <dbReference type="EMBL" id="PWS30905.1"/>
    </source>
</evidence>
<name>A0A317EWI3_9SPHI</name>